<dbReference type="VEuPathDB" id="FungiDB:PYU1_G011494"/>
<keyword evidence="7" id="KW-1185">Reference proteome</keyword>
<organism evidence="6 7">
    <name type="scientific">Globisporangium ultimum (strain ATCC 200006 / CBS 805.95 / DAOM BR144)</name>
    <name type="common">Pythium ultimum</name>
    <dbReference type="NCBI Taxonomy" id="431595"/>
    <lineage>
        <taxon>Eukaryota</taxon>
        <taxon>Sar</taxon>
        <taxon>Stramenopiles</taxon>
        <taxon>Oomycota</taxon>
        <taxon>Peronosporomycetes</taxon>
        <taxon>Pythiales</taxon>
        <taxon>Pythiaceae</taxon>
        <taxon>Globisporangium</taxon>
    </lineage>
</organism>
<accession>K3X2S1</accession>
<sequence length="242" mass="26282">MTTALAALSRRCAPAMRRTIRASTSNGTTATAGGANGRTNAYSAALLCGVRDRPFVSCATTGLTPLHARWFSSVKSKWGVVNGDIKARVVQLVDDDGKITPNVPVNQALVEAKKRGVDLVQVSSNGDQVVCRMFDAKKRLFSMKKAAKPQKPKQDKEVVFGVKIEGHDIKVKVEQVKKFLSKGHKVKVTVKFAQQYHLKNKSLQQIKLIEESIGADVGVADQAPREQFGGVYTYFAPAAPTK</sequence>
<feature type="domain" description="Translation initiation factor 3 C-terminal" evidence="4">
    <location>
        <begin position="156"/>
        <end position="224"/>
    </location>
</feature>
<dbReference type="InterPro" id="IPR036787">
    <property type="entry name" value="T_IF-3_N_sf"/>
</dbReference>
<dbReference type="AlphaFoldDB" id="K3X2S1"/>
<evidence type="ECO:0000313" key="7">
    <source>
        <dbReference type="Proteomes" id="UP000019132"/>
    </source>
</evidence>
<dbReference type="GO" id="GO:0003743">
    <property type="term" value="F:translation initiation factor activity"/>
    <property type="evidence" value="ECO:0007669"/>
    <property type="project" value="UniProtKB-KW"/>
</dbReference>
<dbReference type="HOGENOM" id="CLU_100421_0_0_1"/>
<dbReference type="InParanoid" id="K3X2S1"/>
<dbReference type="Gene3D" id="3.30.110.10">
    <property type="entry name" value="Translation initiation factor 3 (IF-3), C-terminal domain"/>
    <property type="match status" value="1"/>
</dbReference>
<dbReference type="InterPro" id="IPR036788">
    <property type="entry name" value="T_IF-3_C_sf"/>
</dbReference>
<evidence type="ECO:0000313" key="6">
    <source>
        <dbReference type="EnsemblProtists" id="PYU1_T011520"/>
    </source>
</evidence>
<dbReference type="PANTHER" id="PTHR10938">
    <property type="entry name" value="TRANSLATION INITIATION FACTOR IF-3"/>
    <property type="match status" value="1"/>
</dbReference>
<reference evidence="7" key="1">
    <citation type="journal article" date="2010" name="Genome Biol.">
        <title>Genome sequence of the necrotrophic plant pathogen Pythium ultimum reveals original pathogenicity mechanisms and effector repertoire.</title>
        <authorList>
            <person name="Levesque C.A."/>
            <person name="Brouwer H."/>
            <person name="Cano L."/>
            <person name="Hamilton J.P."/>
            <person name="Holt C."/>
            <person name="Huitema E."/>
            <person name="Raffaele S."/>
            <person name="Robideau G.P."/>
            <person name="Thines M."/>
            <person name="Win J."/>
            <person name="Zerillo M.M."/>
            <person name="Beakes G.W."/>
            <person name="Boore J.L."/>
            <person name="Busam D."/>
            <person name="Dumas B."/>
            <person name="Ferriera S."/>
            <person name="Fuerstenberg S.I."/>
            <person name="Gachon C.M."/>
            <person name="Gaulin E."/>
            <person name="Govers F."/>
            <person name="Grenville-Briggs L."/>
            <person name="Horner N."/>
            <person name="Hostetler J."/>
            <person name="Jiang R.H."/>
            <person name="Johnson J."/>
            <person name="Krajaejun T."/>
            <person name="Lin H."/>
            <person name="Meijer H.J."/>
            <person name="Moore B."/>
            <person name="Morris P."/>
            <person name="Phuntmart V."/>
            <person name="Puiu D."/>
            <person name="Shetty J."/>
            <person name="Stajich J.E."/>
            <person name="Tripathy S."/>
            <person name="Wawra S."/>
            <person name="van West P."/>
            <person name="Whitty B.R."/>
            <person name="Coutinho P.M."/>
            <person name="Henrissat B."/>
            <person name="Martin F."/>
            <person name="Thomas P.D."/>
            <person name="Tyler B.M."/>
            <person name="De Vries R.P."/>
            <person name="Kamoun S."/>
            <person name="Yandell M."/>
            <person name="Tisserat N."/>
            <person name="Buell C.R."/>
        </authorList>
    </citation>
    <scope>NUCLEOTIDE SEQUENCE</scope>
    <source>
        <strain evidence="7">DAOM:BR144</strain>
    </source>
</reference>
<dbReference type="SUPFAM" id="SSF54364">
    <property type="entry name" value="Translation initiation factor IF3, N-terminal domain"/>
    <property type="match status" value="1"/>
</dbReference>
<dbReference type="GO" id="GO:0005737">
    <property type="term" value="C:cytoplasm"/>
    <property type="evidence" value="ECO:0007669"/>
    <property type="project" value="UniProtKB-ARBA"/>
</dbReference>
<dbReference type="InterPro" id="IPR019815">
    <property type="entry name" value="Translation_initiation_fac_3_C"/>
</dbReference>
<evidence type="ECO:0000259" key="5">
    <source>
        <dbReference type="Pfam" id="PF05198"/>
    </source>
</evidence>
<dbReference type="NCBIfam" id="TIGR00168">
    <property type="entry name" value="infC"/>
    <property type="match status" value="1"/>
</dbReference>
<dbReference type="SUPFAM" id="SSF55200">
    <property type="entry name" value="Translation initiation factor IF3, C-terminal domain"/>
    <property type="match status" value="1"/>
</dbReference>
<evidence type="ECO:0008006" key="8">
    <source>
        <dbReference type="Google" id="ProtNLM"/>
    </source>
</evidence>
<dbReference type="Pfam" id="PF00707">
    <property type="entry name" value="IF3_C"/>
    <property type="match status" value="1"/>
</dbReference>
<dbReference type="InterPro" id="IPR019814">
    <property type="entry name" value="Translation_initiation_fac_3_N"/>
</dbReference>
<reference evidence="6" key="3">
    <citation type="submission" date="2015-02" db="UniProtKB">
        <authorList>
            <consortium name="EnsemblProtists"/>
        </authorList>
    </citation>
    <scope>IDENTIFICATION</scope>
    <source>
        <strain evidence="6">DAOM BR144</strain>
    </source>
</reference>
<dbReference type="PANTHER" id="PTHR10938:SF0">
    <property type="entry name" value="TRANSLATION INITIATION FACTOR IF-3, MITOCHONDRIAL"/>
    <property type="match status" value="1"/>
</dbReference>
<dbReference type="EnsemblProtists" id="PYU1_T011520">
    <property type="protein sequence ID" value="PYU1_T011520"/>
    <property type="gene ID" value="PYU1_G011494"/>
</dbReference>
<evidence type="ECO:0000256" key="1">
    <source>
        <dbReference type="ARBA" id="ARBA00005439"/>
    </source>
</evidence>
<dbReference type="EMBL" id="GL376571">
    <property type="status" value="NOT_ANNOTATED_CDS"/>
    <property type="molecule type" value="Genomic_DNA"/>
</dbReference>
<dbReference type="InterPro" id="IPR001288">
    <property type="entry name" value="Translation_initiation_fac_3"/>
</dbReference>
<dbReference type="Proteomes" id="UP000019132">
    <property type="component" value="Unassembled WGS sequence"/>
</dbReference>
<evidence type="ECO:0000259" key="4">
    <source>
        <dbReference type="Pfam" id="PF00707"/>
    </source>
</evidence>
<dbReference type="Pfam" id="PF05198">
    <property type="entry name" value="IF3_N"/>
    <property type="match status" value="1"/>
</dbReference>
<keyword evidence="3" id="KW-0648">Protein biosynthesis</keyword>
<evidence type="ECO:0000256" key="2">
    <source>
        <dbReference type="ARBA" id="ARBA00022540"/>
    </source>
</evidence>
<comment type="similarity">
    <text evidence="1">Belongs to the IF-3 family.</text>
</comment>
<dbReference type="GO" id="GO:0043022">
    <property type="term" value="F:ribosome binding"/>
    <property type="evidence" value="ECO:0007669"/>
    <property type="project" value="TreeGrafter"/>
</dbReference>
<reference evidence="7" key="2">
    <citation type="submission" date="2010-04" db="EMBL/GenBank/DDBJ databases">
        <authorList>
            <person name="Buell R."/>
            <person name="Hamilton J."/>
            <person name="Hostetler J."/>
        </authorList>
    </citation>
    <scope>NUCLEOTIDE SEQUENCE [LARGE SCALE GENOMIC DNA]</scope>
    <source>
        <strain evidence="7">DAOM:BR144</strain>
    </source>
</reference>
<protein>
    <recommendedName>
        <fullName evidence="8">Translation initiation factor 3 N-terminal domain-containing protein</fullName>
    </recommendedName>
</protein>
<evidence type="ECO:0000256" key="3">
    <source>
        <dbReference type="ARBA" id="ARBA00022917"/>
    </source>
</evidence>
<keyword evidence="2" id="KW-0396">Initiation factor</keyword>
<dbReference type="eggNOG" id="ENOG502S1NB">
    <property type="taxonomic scope" value="Eukaryota"/>
</dbReference>
<name>K3X2S1_GLOUD</name>
<dbReference type="GO" id="GO:0032790">
    <property type="term" value="P:ribosome disassembly"/>
    <property type="evidence" value="ECO:0007669"/>
    <property type="project" value="TreeGrafter"/>
</dbReference>
<dbReference type="Gene3D" id="3.10.20.80">
    <property type="entry name" value="Translation initiation factor 3 (IF-3), N-terminal domain"/>
    <property type="match status" value="1"/>
</dbReference>
<feature type="domain" description="Translation initiation factor 3 N-terminal" evidence="5">
    <location>
        <begin position="81"/>
        <end position="148"/>
    </location>
</feature>
<proteinExistence type="inferred from homology"/>